<dbReference type="EMBL" id="ML977342">
    <property type="protein sequence ID" value="KAF2109373.1"/>
    <property type="molecule type" value="Genomic_DNA"/>
</dbReference>
<dbReference type="InterPro" id="IPR002893">
    <property type="entry name" value="Znf_MYND"/>
</dbReference>
<dbReference type="Proteomes" id="UP000799770">
    <property type="component" value="Unassembled WGS sequence"/>
</dbReference>
<feature type="domain" description="MYND-type" evidence="5">
    <location>
        <begin position="17"/>
        <end position="53"/>
    </location>
</feature>
<keyword evidence="7" id="KW-1185">Reference proteome</keyword>
<evidence type="ECO:0000256" key="4">
    <source>
        <dbReference type="PROSITE-ProRule" id="PRU00134"/>
    </source>
</evidence>
<dbReference type="Pfam" id="PF01753">
    <property type="entry name" value="zf-MYND"/>
    <property type="match status" value="1"/>
</dbReference>
<dbReference type="SUPFAM" id="SSF144232">
    <property type="entry name" value="HIT/MYND zinc finger-like"/>
    <property type="match status" value="1"/>
</dbReference>
<dbReference type="GO" id="GO:0008270">
    <property type="term" value="F:zinc ion binding"/>
    <property type="evidence" value="ECO:0007669"/>
    <property type="project" value="UniProtKB-KW"/>
</dbReference>
<evidence type="ECO:0000256" key="2">
    <source>
        <dbReference type="ARBA" id="ARBA00022771"/>
    </source>
</evidence>
<evidence type="ECO:0000313" key="7">
    <source>
        <dbReference type="Proteomes" id="UP000799770"/>
    </source>
</evidence>
<reference evidence="6" key="1">
    <citation type="journal article" date="2020" name="Stud. Mycol.">
        <title>101 Dothideomycetes genomes: a test case for predicting lifestyles and emergence of pathogens.</title>
        <authorList>
            <person name="Haridas S."/>
            <person name="Albert R."/>
            <person name="Binder M."/>
            <person name="Bloem J."/>
            <person name="Labutti K."/>
            <person name="Salamov A."/>
            <person name="Andreopoulos B."/>
            <person name="Baker S."/>
            <person name="Barry K."/>
            <person name="Bills G."/>
            <person name="Bluhm B."/>
            <person name="Cannon C."/>
            <person name="Castanera R."/>
            <person name="Culley D."/>
            <person name="Daum C."/>
            <person name="Ezra D."/>
            <person name="Gonzalez J."/>
            <person name="Henrissat B."/>
            <person name="Kuo A."/>
            <person name="Liang C."/>
            <person name="Lipzen A."/>
            <person name="Lutzoni F."/>
            <person name="Magnuson J."/>
            <person name="Mondo S."/>
            <person name="Nolan M."/>
            <person name="Ohm R."/>
            <person name="Pangilinan J."/>
            <person name="Park H.-J."/>
            <person name="Ramirez L."/>
            <person name="Alfaro M."/>
            <person name="Sun H."/>
            <person name="Tritt A."/>
            <person name="Yoshinaga Y."/>
            <person name="Zwiers L.-H."/>
            <person name="Turgeon B."/>
            <person name="Goodwin S."/>
            <person name="Spatafora J."/>
            <person name="Crous P."/>
            <person name="Grigoriev I."/>
        </authorList>
    </citation>
    <scope>NUCLEOTIDE SEQUENCE</scope>
    <source>
        <strain evidence="6">CBS 627.86</strain>
    </source>
</reference>
<evidence type="ECO:0000256" key="3">
    <source>
        <dbReference type="ARBA" id="ARBA00022833"/>
    </source>
</evidence>
<keyword evidence="1" id="KW-0479">Metal-binding</keyword>
<keyword evidence="3" id="KW-0862">Zinc</keyword>
<evidence type="ECO:0000259" key="5">
    <source>
        <dbReference type="PROSITE" id="PS50865"/>
    </source>
</evidence>
<accession>A0A6A5YQX2</accession>
<protein>
    <recommendedName>
        <fullName evidence="5">MYND-type domain-containing protein</fullName>
    </recommendedName>
</protein>
<organism evidence="6 7">
    <name type="scientific">Lophiotrema nucula</name>
    <dbReference type="NCBI Taxonomy" id="690887"/>
    <lineage>
        <taxon>Eukaryota</taxon>
        <taxon>Fungi</taxon>
        <taxon>Dikarya</taxon>
        <taxon>Ascomycota</taxon>
        <taxon>Pezizomycotina</taxon>
        <taxon>Dothideomycetes</taxon>
        <taxon>Pleosporomycetidae</taxon>
        <taxon>Pleosporales</taxon>
        <taxon>Lophiotremataceae</taxon>
        <taxon>Lophiotrema</taxon>
    </lineage>
</organism>
<gene>
    <name evidence="6" type="ORF">BDV96DRAFT_651812</name>
</gene>
<proteinExistence type="predicted"/>
<sequence>MEGQQDSSFAVPELPLCCMCDSLAAKVCGICHCNRYCSPECQKDDWKVHKLVCKPYSQKFSSHQRPGPNYYRGIYCNPDGDYPEFVWLAYEQMGRDNQYGINFGQLPGLRDLFSNGDFVQTDQISSNSVLHRRVQPPIIVHGCVGPIDQDSFRGKDNISLSKVNEELPTAFHGPLVFHKKQQDLDPMDFRHIVDSARVRFQKPWKETHHKGWALGDTVVGVRVNCIGDIKIFGYPMFEPVKCPVAVAESKELQAEAPVGEIVGIPLAFGSYPHSLAWADHFNRGWWMNSTYVALNPSHHDYMVGTVFVARRDKKPLPVGHLQALIEYCWDLPGQFVDLEGLEAGRKDFRSAVDTDFDKRNELLLRRASKEGFMEFWRKCLTEERYRLYRDIPAPWEF</sequence>
<dbReference type="OrthoDB" id="437457at2759"/>
<keyword evidence="2 4" id="KW-0863">Zinc-finger</keyword>
<evidence type="ECO:0000256" key="1">
    <source>
        <dbReference type="ARBA" id="ARBA00022723"/>
    </source>
</evidence>
<name>A0A6A5YQX2_9PLEO</name>
<dbReference type="PROSITE" id="PS50865">
    <property type="entry name" value="ZF_MYND_2"/>
    <property type="match status" value="1"/>
</dbReference>
<dbReference type="PROSITE" id="PS01360">
    <property type="entry name" value="ZF_MYND_1"/>
    <property type="match status" value="1"/>
</dbReference>
<evidence type="ECO:0000313" key="6">
    <source>
        <dbReference type="EMBL" id="KAF2109373.1"/>
    </source>
</evidence>
<dbReference type="AlphaFoldDB" id="A0A6A5YQX2"/>
<dbReference type="Gene3D" id="6.10.140.2220">
    <property type="match status" value="1"/>
</dbReference>